<dbReference type="Proteomes" id="UP000027195">
    <property type="component" value="Unassembled WGS sequence"/>
</dbReference>
<feature type="compositionally biased region" description="Basic residues" evidence="1">
    <location>
        <begin position="298"/>
        <end position="311"/>
    </location>
</feature>
<dbReference type="InterPro" id="IPR003615">
    <property type="entry name" value="HNH_nuc"/>
</dbReference>
<dbReference type="EMBL" id="KL198021">
    <property type="protein sequence ID" value="KDQ18384.1"/>
    <property type="molecule type" value="Genomic_DNA"/>
</dbReference>
<feature type="region of interest" description="Disordered" evidence="1">
    <location>
        <begin position="286"/>
        <end position="312"/>
    </location>
</feature>
<dbReference type="AlphaFoldDB" id="A0A067MS20"/>
<feature type="domain" description="HNH nuclease" evidence="2">
    <location>
        <begin position="126"/>
        <end position="178"/>
    </location>
</feature>
<organism evidence="3 4">
    <name type="scientific">Botryobasidium botryosum (strain FD-172 SS1)</name>
    <dbReference type="NCBI Taxonomy" id="930990"/>
    <lineage>
        <taxon>Eukaryota</taxon>
        <taxon>Fungi</taxon>
        <taxon>Dikarya</taxon>
        <taxon>Basidiomycota</taxon>
        <taxon>Agaricomycotina</taxon>
        <taxon>Agaricomycetes</taxon>
        <taxon>Cantharellales</taxon>
        <taxon>Botryobasidiaceae</taxon>
        <taxon>Botryobasidium</taxon>
    </lineage>
</organism>
<evidence type="ECO:0000313" key="4">
    <source>
        <dbReference type="Proteomes" id="UP000027195"/>
    </source>
</evidence>
<gene>
    <name evidence="3" type="ORF">BOTBODRAFT_52438</name>
</gene>
<reference evidence="4" key="1">
    <citation type="journal article" date="2014" name="Proc. Natl. Acad. Sci. U.S.A.">
        <title>Extensive sampling of basidiomycete genomes demonstrates inadequacy of the white-rot/brown-rot paradigm for wood decay fungi.</title>
        <authorList>
            <person name="Riley R."/>
            <person name="Salamov A.A."/>
            <person name="Brown D.W."/>
            <person name="Nagy L.G."/>
            <person name="Floudas D."/>
            <person name="Held B.W."/>
            <person name="Levasseur A."/>
            <person name="Lombard V."/>
            <person name="Morin E."/>
            <person name="Otillar R."/>
            <person name="Lindquist E.A."/>
            <person name="Sun H."/>
            <person name="LaButti K.M."/>
            <person name="Schmutz J."/>
            <person name="Jabbour D."/>
            <person name="Luo H."/>
            <person name="Baker S.E."/>
            <person name="Pisabarro A.G."/>
            <person name="Walton J.D."/>
            <person name="Blanchette R.A."/>
            <person name="Henrissat B."/>
            <person name="Martin F."/>
            <person name="Cullen D."/>
            <person name="Hibbett D.S."/>
            <person name="Grigoriev I.V."/>
        </authorList>
    </citation>
    <scope>NUCLEOTIDE SEQUENCE [LARGE SCALE GENOMIC DNA]</scope>
    <source>
        <strain evidence="4">FD-172 SS1</strain>
    </source>
</reference>
<protein>
    <recommendedName>
        <fullName evidence="2">HNH nuclease domain-containing protein</fullName>
    </recommendedName>
</protein>
<dbReference type="Pfam" id="PF13391">
    <property type="entry name" value="HNH_2"/>
    <property type="match status" value="1"/>
</dbReference>
<dbReference type="HOGENOM" id="CLU_058842_0_0_1"/>
<keyword evidence="4" id="KW-1185">Reference proteome</keyword>
<name>A0A067MS20_BOTB1</name>
<evidence type="ECO:0000313" key="3">
    <source>
        <dbReference type="EMBL" id="KDQ18384.1"/>
    </source>
</evidence>
<evidence type="ECO:0000259" key="2">
    <source>
        <dbReference type="Pfam" id="PF13391"/>
    </source>
</evidence>
<dbReference type="InParanoid" id="A0A067MS20"/>
<accession>A0A067MS20</accession>
<proteinExistence type="predicted"/>
<dbReference type="OrthoDB" id="3269637at2759"/>
<evidence type="ECO:0000256" key="1">
    <source>
        <dbReference type="SAM" id="MobiDB-lite"/>
    </source>
</evidence>
<sequence>MATGNRDPQVELYISIKGERQLALRIPAERCSSFSLYPLKWLRFLGGTIAGSEGELVDRDGHALVYESAPDPLAGQYYFEPAGRVSLIDVRALDGRTVDDSSSATSTTSTRADFCDDINERDGNTCVFSGGSLPGCSAYHIIPRSKQDLYIERMCIARGNSADPIRSINDLRNGLLLWDTLQRFLGGGFVGLLATPNFAMDPTDIPSLAGVPQPSTTSPRLTLQWFTDPDPVYSRLAPHNLDARQPPTRETWPPAYIHNFYYACGVMSHWGVKDFMDKTAEETQSFYYSGQQREGPRPRGRRREGGRKLRGHKIDREKMSRAMDVLLALSSMRAPKDPITGEYEVPAKVDERVEDWLASTRSA</sequence>